<dbReference type="PANTHER" id="PTHR43167:SF1">
    <property type="entry name" value="PUTATIVE (AFU_ORTHOLOGUE AFUA_6G01830)-RELATED"/>
    <property type="match status" value="1"/>
</dbReference>
<protein>
    <recommendedName>
        <fullName evidence="3">O-methyltransferase</fullName>
    </recommendedName>
</protein>
<dbReference type="OrthoDB" id="4863010at2759"/>
<sequence length="258" mass="28719">MSSRFHLDAPQKVKDLLRELHRLSLDQEAQLAAKKDKAVDNRFVSTDILLQSRDRDGKETSSEKESKSFEDFVRDKFIALDEDKAEFMYQLIRAMGATKVIEAGTSFGVSTIYLALAVAENKKRYGGTGDGKHKPGVIATEKESSKAVKAREYWAECGPEIEGEIELREGDLLETLSRDVDQGVDLLLLDIWTPLALPTLKLVQPKLRPGAVVLTDNTQRAAEGYTELLEYFGGFQSGFSSVTLPYSGGFEMTVYNPK</sequence>
<dbReference type="PANTHER" id="PTHR43167">
    <property type="entry name" value="PUTATIVE (AFU_ORTHOLOGUE AFUA_6G01830)-RELATED"/>
    <property type="match status" value="1"/>
</dbReference>
<evidence type="ECO:0000313" key="1">
    <source>
        <dbReference type="EMBL" id="KAF5390139.1"/>
    </source>
</evidence>
<dbReference type="InterPro" id="IPR029063">
    <property type="entry name" value="SAM-dependent_MTases_sf"/>
</dbReference>
<evidence type="ECO:0008006" key="3">
    <source>
        <dbReference type="Google" id="ProtNLM"/>
    </source>
</evidence>
<dbReference type="Proteomes" id="UP000518752">
    <property type="component" value="Unassembled WGS sequence"/>
</dbReference>
<dbReference type="AlphaFoldDB" id="A0A8H5HVQ5"/>
<comment type="caution">
    <text evidence="1">The sequence shown here is derived from an EMBL/GenBank/DDBJ whole genome shotgun (WGS) entry which is preliminary data.</text>
</comment>
<dbReference type="Gene3D" id="3.40.50.150">
    <property type="entry name" value="Vaccinia Virus protein VP39"/>
    <property type="match status" value="1"/>
</dbReference>
<gene>
    <name evidence="1" type="ORF">D9757_003786</name>
</gene>
<dbReference type="Pfam" id="PF13578">
    <property type="entry name" value="Methyltransf_24"/>
    <property type="match status" value="1"/>
</dbReference>
<organism evidence="1 2">
    <name type="scientific">Collybiopsis confluens</name>
    <dbReference type="NCBI Taxonomy" id="2823264"/>
    <lineage>
        <taxon>Eukaryota</taxon>
        <taxon>Fungi</taxon>
        <taxon>Dikarya</taxon>
        <taxon>Basidiomycota</taxon>
        <taxon>Agaricomycotina</taxon>
        <taxon>Agaricomycetes</taxon>
        <taxon>Agaricomycetidae</taxon>
        <taxon>Agaricales</taxon>
        <taxon>Marasmiineae</taxon>
        <taxon>Omphalotaceae</taxon>
        <taxon>Collybiopsis</taxon>
    </lineage>
</organism>
<keyword evidence="2" id="KW-1185">Reference proteome</keyword>
<proteinExistence type="predicted"/>
<dbReference type="SUPFAM" id="SSF53335">
    <property type="entry name" value="S-adenosyl-L-methionine-dependent methyltransferases"/>
    <property type="match status" value="1"/>
</dbReference>
<name>A0A8H5HVQ5_9AGAR</name>
<accession>A0A8H5HVQ5</accession>
<evidence type="ECO:0000313" key="2">
    <source>
        <dbReference type="Proteomes" id="UP000518752"/>
    </source>
</evidence>
<reference evidence="1 2" key="1">
    <citation type="journal article" date="2020" name="ISME J.">
        <title>Uncovering the hidden diversity of litter-decomposition mechanisms in mushroom-forming fungi.</title>
        <authorList>
            <person name="Floudas D."/>
            <person name="Bentzer J."/>
            <person name="Ahren D."/>
            <person name="Johansson T."/>
            <person name="Persson P."/>
            <person name="Tunlid A."/>
        </authorList>
    </citation>
    <scope>NUCLEOTIDE SEQUENCE [LARGE SCALE GENOMIC DNA]</scope>
    <source>
        <strain evidence="1 2">CBS 406.79</strain>
    </source>
</reference>
<dbReference type="EMBL" id="JAACJN010000017">
    <property type="protein sequence ID" value="KAF5390139.1"/>
    <property type="molecule type" value="Genomic_DNA"/>
</dbReference>